<dbReference type="InterPro" id="IPR026442">
    <property type="entry name" value="IPTL_CTERM"/>
</dbReference>
<feature type="domain" description="SD-repeat containing protein B" evidence="7">
    <location>
        <begin position="523"/>
        <end position="634"/>
    </location>
</feature>
<dbReference type="Pfam" id="PF18203">
    <property type="entry name" value="IPTL-CTERM"/>
    <property type="match status" value="1"/>
</dbReference>
<gene>
    <name evidence="9" type="ORF">J9260_11990</name>
</gene>
<feature type="chain" id="PRO_5037448134" evidence="6">
    <location>
        <begin position="29"/>
        <end position="1570"/>
    </location>
</feature>
<evidence type="ECO:0000256" key="4">
    <source>
        <dbReference type="ARBA" id="ARBA00022729"/>
    </source>
</evidence>
<dbReference type="EMBL" id="CP072793">
    <property type="protein sequence ID" value="QTR52446.1"/>
    <property type="molecule type" value="Genomic_DNA"/>
</dbReference>
<feature type="domain" description="SD-repeat containing protein B" evidence="7">
    <location>
        <begin position="1414"/>
        <end position="1518"/>
    </location>
</feature>
<feature type="region of interest" description="Disordered" evidence="5">
    <location>
        <begin position="498"/>
        <end position="517"/>
    </location>
</feature>
<keyword evidence="10" id="KW-1185">Reference proteome</keyword>
<feature type="region of interest" description="Disordered" evidence="5">
    <location>
        <begin position="1372"/>
        <end position="1394"/>
    </location>
</feature>
<evidence type="ECO:0000259" key="8">
    <source>
        <dbReference type="Pfam" id="PF18203"/>
    </source>
</evidence>
<feature type="region of interest" description="Disordered" evidence="5">
    <location>
        <begin position="1062"/>
        <end position="1092"/>
    </location>
</feature>
<feature type="region of interest" description="Disordered" evidence="5">
    <location>
        <begin position="1019"/>
        <end position="1050"/>
    </location>
</feature>
<comment type="similarity">
    <text evidence="2">Belongs to the serine-aspartate repeat-containing protein (SDr) family.</text>
</comment>
<accession>A0A975IFZ7</accession>
<reference evidence="9" key="1">
    <citation type="submission" date="2021-04" db="EMBL/GenBank/DDBJ databases">
        <title>Genomics, taxonomy and metabolism of representatives of sulfur bacteria of the genus Thiothrix: Thiothrix fructosivorans QT, Thiothrix unzii A1T and three new species, Thiothrix subterranea sp. nov., Thiothrix litoralis sp. nov. and 'Candidatus Thiothrix anitrata' sp. nov.</title>
        <authorList>
            <person name="Ravin N.V."/>
            <person name="Smolyakov D."/>
            <person name="Rudenko T.S."/>
            <person name="Mardanov A.V."/>
            <person name="Beletsky A.V."/>
            <person name="Markov N.D."/>
            <person name="Fomenkov A.I."/>
            <person name="Roberts R.J."/>
            <person name="Karnachuk O.V."/>
            <person name="Novikov A."/>
            <person name="Grabovich M.Y."/>
        </authorList>
    </citation>
    <scope>NUCLEOTIDE SEQUENCE</scope>
    <source>
        <strain evidence="9">A1</strain>
    </source>
</reference>
<evidence type="ECO:0000256" key="3">
    <source>
        <dbReference type="ARBA" id="ARBA00022525"/>
    </source>
</evidence>
<evidence type="ECO:0000256" key="6">
    <source>
        <dbReference type="SAM" id="SignalP"/>
    </source>
</evidence>
<feature type="domain" description="SD-repeat containing protein B" evidence="7">
    <location>
        <begin position="247"/>
        <end position="358"/>
    </location>
</feature>
<feature type="compositionally biased region" description="Acidic residues" evidence="5">
    <location>
        <begin position="1039"/>
        <end position="1048"/>
    </location>
</feature>
<name>A0A975IFZ7_9GAMM</name>
<sequence>MKKMTGMKPLLLTFCAVGVLSAMNQTWAADVVTNCAQVSKANEQDVNSTPSNKTEAELLAGFNAIPKTLENDESCAPVTIEATPTYSIGNRVWIDTDNSGDATTGEVGAGAGVKLILKNGAGTQVGSPTETDADGRYLFSGLAAGNYQVCILAENFAAGGKLEGYLPSDGAKQTADPNNIVDGLDNGEDNVGGIICASAIALGDNEPEDELGFTGITDGDDGQGTPDNRSNLTVDFGVTLPPPPTVSVGDTIWEDVDGDGKQGGATDKPLADVTVTLKKADGTIAKDINDAAVLPQKTDVNGNYQFVNLPEGDYLIEVTKPAGYDFTKANEGADGKIDSNCAVTDGKTAAFALGVGAEINDGDDNANNDPTQDCGLVKLPTPTVSVGDTIWEDVDGDGKQGGATDKPLADVTVTLKKADGSTAKDINDADVLPQKTDVNGNYQFVNLPEGDYLIEVTKPAGHDFTKVNEGTDTKIDSNCAVTDGKTAPFALGVGEEINDGDDNANNDPTQDCGLVKLPTPTVSVGDTIWEDVDGDGKQGGATDKPLADVTVTLKKADGTIAKDINDAAVLPQKTDVNGNYQFVNLPEGDYLIEVTKPAGYDFTKANEGADGKIDSNCAVTDGKTAAFALGVGAEINDGDDNANNDPTQDCGLVKLPTPTVSVGDTIWEDVDGDGKQGGATDKPLADVTVTLKKADGSTAKDINDADVLPQKTDVNGNYQFVNLPEGDYLIEVTKPAGYDFTKVNEGTDTKIDSNCAVTDGKISGIALTVGAEINDGDDNANNDPTQDCGLVKQVVPPTPVSVGNYIWEDTDKDGIQDAGEKGIAGVIVTLTDKNGNPVKDLNDVTVVAQPTDVDGFYQFDNLPAGEYQIVVSKPTGYDFTKPMDGTDTKVDSNCAVADGKISGIILAAGAEIDDGDTNADNDPTQDCGLAPTVAPTYSIGNRVWIDTNNSGDANTGEVGVALGIKLILKDDGGTIVDETETDASGRYLFSGLDAGSYQVCLLAENFAAAGKLAGYLPSTGANQKENPDIGGDDNRGIDGDDNGDDDVTGDICANLTELNDQEPLKEFGFTDNNDGDDGKSTPDNSSNLSIDFGVVPPPKKTVNIGDYIWIDTDKDGLQDPEELPLKGAEVTLLNKDGSPVVIDGDMAVPSQTTDEDGKYLFTGLPEGEYIIKVQAEGYTLTKSGGDVDANASNTDSNCEADLGGTAPFSLMAGQEPEVDGDGANGNLTIDCGMYPTPTPVVKHSLGNKVWIDDGNGTAANANNGQMDAGEKPVVDGVRMELWNTAEPPQNIASLTTVNGFYVFDNLEAGDYRVCIASGNFAATGLLANYTASTGGNELDPNEDVDKNDNGDDDLQYGICNTKVITLGAGEPTAEADTASGNPGDDGKGTADNRSNLTLDFGVLPPPAAPETVGVGDKMWVDLDGNGKQDPGDPGLGGVTVKLLDKDGKLVATQVTKPDGSYFFDKLTEGDYRIVAIPPSLYNIVTKNAGDVDDKPFNDDSNCAADGSTALFTLKAGAEPTDDGDTDANTNRSVDCGFVPHVQIPTVSEWGLAIMSMLLATVAFFRRRRED</sequence>
<feature type="domain" description="SD-repeat containing protein B" evidence="7">
    <location>
        <begin position="87"/>
        <end position="153"/>
    </location>
</feature>
<feature type="domain" description="SD-repeat containing protein B" evidence="7">
    <location>
        <begin position="385"/>
        <end position="496"/>
    </location>
</feature>
<dbReference type="PANTHER" id="PTHR36108">
    <property type="entry name" value="COLOSSIN-B-RELATED"/>
    <property type="match status" value="1"/>
</dbReference>
<evidence type="ECO:0000256" key="1">
    <source>
        <dbReference type="ARBA" id="ARBA00004613"/>
    </source>
</evidence>
<evidence type="ECO:0000256" key="2">
    <source>
        <dbReference type="ARBA" id="ARBA00007257"/>
    </source>
</evidence>
<feature type="domain" description="SD-repeat containing protein B" evidence="7">
    <location>
        <begin position="938"/>
        <end position="1003"/>
    </location>
</feature>
<comment type="subcellular location">
    <subcellularLocation>
        <location evidence="1">Secreted</location>
    </subcellularLocation>
</comment>
<evidence type="ECO:0000259" key="7">
    <source>
        <dbReference type="Pfam" id="PF17210"/>
    </source>
</evidence>
<evidence type="ECO:0000256" key="5">
    <source>
        <dbReference type="SAM" id="MobiDB-lite"/>
    </source>
</evidence>
<feature type="domain" description="IPTL-CTERM protein sorting" evidence="8">
    <location>
        <begin position="1543"/>
        <end position="1568"/>
    </location>
</feature>
<dbReference type="GO" id="GO:0005576">
    <property type="term" value="C:extracellular region"/>
    <property type="evidence" value="ECO:0007669"/>
    <property type="project" value="UniProtKB-SubCell"/>
</dbReference>
<dbReference type="Pfam" id="PF17210">
    <property type="entry name" value="SdrD_B"/>
    <property type="match status" value="10"/>
</dbReference>
<feature type="signal peptide" evidence="6">
    <location>
        <begin position="1"/>
        <end position="28"/>
    </location>
</feature>
<keyword evidence="3" id="KW-0964">Secreted</keyword>
<dbReference type="Proteomes" id="UP000672009">
    <property type="component" value="Chromosome"/>
</dbReference>
<dbReference type="KEGG" id="tun:J9260_11990"/>
<feature type="domain" description="SD-repeat containing protein B" evidence="7">
    <location>
        <begin position="1244"/>
        <end position="1344"/>
    </location>
</feature>
<feature type="domain" description="SD-repeat containing protein B" evidence="7">
    <location>
        <begin position="801"/>
        <end position="911"/>
    </location>
</feature>
<dbReference type="Gene3D" id="2.60.40.10">
    <property type="entry name" value="Immunoglobulins"/>
    <property type="match status" value="10"/>
</dbReference>
<dbReference type="RefSeq" id="WP_210217991.1">
    <property type="nucleotide sequence ID" value="NZ_CP072793.1"/>
</dbReference>
<dbReference type="InterPro" id="IPR013783">
    <property type="entry name" value="Ig-like_fold"/>
</dbReference>
<dbReference type="NCBIfam" id="TIGR04174">
    <property type="entry name" value="IPTL_CTERM"/>
    <property type="match status" value="1"/>
</dbReference>
<organism evidence="9 10">
    <name type="scientific">Thiothrix unzii</name>
    <dbReference type="NCBI Taxonomy" id="111769"/>
    <lineage>
        <taxon>Bacteria</taxon>
        <taxon>Pseudomonadati</taxon>
        <taxon>Pseudomonadota</taxon>
        <taxon>Gammaproteobacteria</taxon>
        <taxon>Thiotrichales</taxon>
        <taxon>Thiotrichaceae</taxon>
        <taxon>Thiothrix</taxon>
    </lineage>
</organism>
<evidence type="ECO:0000313" key="10">
    <source>
        <dbReference type="Proteomes" id="UP000672009"/>
    </source>
</evidence>
<feature type="domain" description="SD-repeat containing protein B" evidence="7">
    <location>
        <begin position="661"/>
        <end position="772"/>
    </location>
</feature>
<proteinExistence type="inferred from homology"/>
<evidence type="ECO:0000313" key="9">
    <source>
        <dbReference type="EMBL" id="QTR52446.1"/>
    </source>
</evidence>
<dbReference type="InterPro" id="IPR033764">
    <property type="entry name" value="Sdr_B"/>
</dbReference>
<keyword evidence="4 6" id="KW-0732">Signal</keyword>
<feature type="domain" description="SD-repeat containing protein B" evidence="7">
    <location>
        <begin position="1103"/>
        <end position="1214"/>
    </location>
</feature>
<dbReference type="SUPFAM" id="SSF117074">
    <property type="entry name" value="Hypothetical protein PA1324"/>
    <property type="match status" value="10"/>
</dbReference>
<dbReference type="PANTHER" id="PTHR36108:SF13">
    <property type="entry name" value="COLOSSIN-B-RELATED"/>
    <property type="match status" value="1"/>
</dbReference>
<protein>
    <submittedName>
        <fullName evidence="9">IPTL-CTERM sorting domain-containing protein</fullName>
    </submittedName>
</protein>